<reference evidence="2" key="1">
    <citation type="journal article" date="2023" name="Front. Plant Sci.">
        <title>Chromosomal-level genome assembly of Melastoma candidum provides insights into trichome evolution.</title>
        <authorList>
            <person name="Zhong Y."/>
            <person name="Wu W."/>
            <person name="Sun C."/>
            <person name="Zou P."/>
            <person name="Liu Y."/>
            <person name="Dai S."/>
            <person name="Zhou R."/>
        </authorList>
    </citation>
    <scope>NUCLEOTIDE SEQUENCE [LARGE SCALE GENOMIC DNA]</scope>
</reference>
<evidence type="ECO:0000313" key="2">
    <source>
        <dbReference type="Proteomes" id="UP001057402"/>
    </source>
</evidence>
<organism evidence="1 2">
    <name type="scientific">Melastoma candidum</name>
    <dbReference type="NCBI Taxonomy" id="119954"/>
    <lineage>
        <taxon>Eukaryota</taxon>
        <taxon>Viridiplantae</taxon>
        <taxon>Streptophyta</taxon>
        <taxon>Embryophyta</taxon>
        <taxon>Tracheophyta</taxon>
        <taxon>Spermatophyta</taxon>
        <taxon>Magnoliopsida</taxon>
        <taxon>eudicotyledons</taxon>
        <taxon>Gunneridae</taxon>
        <taxon>Pentapetalae</taxon>
        <taxon>rosids</taxon>
        <taxon>malvids</taxon>
        <taxon>Myrtales</taxon>
        <taxon>Melastomataceae</taxon>
        <taxon>Melastomatoideae</taxon>
        <taxon>Melastomateae</taxon>
        <taxon>Melastoma</taxon>
    </lineage>
</organism>
<name>A0ACB9QJG7_9MYRT</name>
<dbReference type="EMBL" id="CM042885">
    <property type="protein sequence ID" value="KAI4365450.1"/>
    <property type="molecule type" value="Genomic_DNA"/>
</dbReference>
<proteinExistence type="predicted"/>
<comment type="caution">
    <text evidence="1">The sequence shown here is derived from an EMBL/GenBank/DDBJ whole genome shotgun (WGS) entry which is preliminary data.</text>
</comment>
<dbReference type="Proteomes" id="UP001057402">
    <property type="component" value="Chromosome 6"/>
</dbReference>
<evidence type="ECO:0000313" key="1">
    <source>
        <dbReference type="EMBL" id="KAI4365450.1"/>
    </source>
</evidence>
<keyword evidence="2" id="KW-1185">Reference proteome</keyword>
<sequence length="278" mass="31830">MTSPTKMAKPTSPEKHYPLYIFPSSPSLSSRIQSKISLRIKTIINPFTIPDIAGIILTLLPKAKALLLWFSKEANSRLRIPPDSLKVLLSLLGSIDVKAFVDSFIIPCLKKLAELRVVGGGPRVRGYLVVRRIRLSLSRKFKYRGKRSSSSSYFRFHGNWSSRSYVLPVPATVLAGLHPCSNRFMNANTKNCYSVQGSDHDEEGNEEFHDSQLDGYLEWLEQQHGEDQDRPWRNDSSTYIMSDIDMLAEKFIKEKYGMFILEKQESERMFQEMMARSL</sequence>
<protein>
    <submittedName>
        <fullName evidence="1">Uncharacterized protein</fullName>
    </submittedName>
</protein>
<gene>
    <name evidence="1" type="ORF">MLD38_021434</name>
</gene>
<accession>A0ACB9QJG7</accession>